<evidence type="ECO:0000256" key="15">
    <source>
        <dbReference type="PIRSR" id="PIRSR604439-1"/>
    </source>
</evidence>
<dbReference type="PROSITE" id="PS00470">
    <property type="entry name" value="IDH_IMDH"/>
    <property type="match status" value="1"/>
</dbReference>
<comment type="catalytic activity">
    <reaction evidence="13">
        <text>D-threo-isocitrate + NADP(+) = 2-oxoglutarate + CO2 + NADPH</text>
        <dbReference type="Rhea" id="RHEA:19629"/>
        <dbReference type="ChEBI" id="CHEBI:15562"/>
        <dbReference type="ChEBI" id="CHEBI:16526"/>
        <dbReference type="ChEBI" id="CHEBI:16810"/>
        <dbReference type="ChEBI" id="CHEBI:57783"/>
        <dbReference type="ChEBI" id="CHEBI:58349"/>
        <dbReference type="EC" id="1.1.1.42"/>
    </reaction>
</comment>
<evidence type="ECO:0000256" key="12">
    <source>
        <dbReference type="ARBA" id="ARBA00023211"/>
    </source>
</evidence>
<dbReference type="GO" id="GO:0051287">
    <property type="term" value="F:NAD binding"/>
    <property type="evidence" value="ECO:0007669"/>
    <property type="project" value="InterPro"/>
</dbReference>
<feature type="modified residue" description="N6-succinyllysine" evidence="19">
    <location>
        <position position="232"/>
    </location>
</feature>
<dbReference type="PATRIC" id="fig|1423812.3.peg.2038"/>
<comment type="caution">
    <text evidence="22">The sequence shown here is derived from an EMBL/GenBank/DDBJ whole genome shotgun (WGS) entry which is preliminary data.</text>
</comment>
<dbReference type="GO" id="GO:0006099">
    <property type="term" value="P:tricarboxylic acid cycle"/>
    <property type="evidence" value="ECO:0007669"/>
    <property type="project" value="UniProtKB-UniRule"/>
</dbReference>
<evidence type="ECO:0000256" key="11">
    <source>
        <dbReference type="ARBA" id="ARBA00023002"/>
    </source>
</evidence>
<dbReference type="GO" id="GO:0004450">
    <property type="term" value="F:isocitrate dehydrogenase (NADP+) activity"/>
    <property type="evidence" value="ECO:0007669"/>
    <property type="project" value="UniProtKB-UniRule"/>
</dbReference>
<keyword evidence="9 17" id="KW-0460">Magnesium</keyword>
<dbReference type="InterPro" id="IPR004439">
    <property type="entry name" value="Isocitrate_DH_NADP_dimer_prok"/>
</dbReference>
<feature type="binding site" evidence="15">
    <location>
        <position position="109"/>
    </location>
    <ligand>
        <name>D-threo-isocitrate</name>
        <dbReference type="ChEBI" id="CHEBI:15562"/>
    </ligand>
</feature>
<organism evidence="22 23">
    <name type="scientific">Liquorilactobacillus uvarum DSM 19971</name>
    <dbReference type="NCBI Taxonomy" id="1423812"/>
    <lineage>
        <taxon>Bacteria</taxon>
        <taxon>Bacillati</taxon>
        <taxon>Bacillota</taxon>
        <taxon>Bacilli</taxon>
        <taxon>Lactobacillales</taxon>
        <taxon>Lactobacillaceae</taxon>
        <taxon>Liquorilactobacillus</taxon>
    </lineage>
</organism>
<keyword evidence="11" id="KW-0560">Oxidoreductase</keyword>
<feature type="binding site" evidence="17">
    <location>
        <position position="309"/>
    </location>
    <ligand>
        <name>Mg(2+)</name>
        <dbReference type="ChEBI" id="CHEBI:18420"/>
    </ligand>
</feature>
<evidence type="ECO:0000256" key="14">
    <source>
        <dbReference type="ARBA" id="ARBA00046127"/>
    </source>
</evidence>
<comment type="subunit">
    <text evidence="3">Homodimer.</text>
</comment>
<proteinExistence type="inferred from homology"/>
<keyword evidence="12 17" id="KW-0464">Manganese</keyword>
<dbReference type="NCBIfam" id="TIGR00183">
    <property type="entry name" value="prok_nadp_idh"/>
    <property type="match status" value="1"/>
</dbReference>
<evidence type="ECO:0000256" key="4">
    <source>
        <dbReference type="ARBA" id="ARBA00013013"/>
    </source>
</evidence>
<feature type="binding site" evidence="15">
    <location>
        <position position="105"/>
    </location>
    <ligand>
        <name>D-threo-isocitrate</name>
        <dbReference type="ChEBI" id="CHEBI:15562"/>
    </ligand>
</feature>
<evidence type="ECO:0000256" key="16">
    <source>
        <dbReference type="PIRSR" id="PIRSR604439-2"/>
    </source>
</evidence>
<evidence type="ECO:0000256" key="3">
    <source>
        <dbReference type="ARBA" id="ARBA00011738"/>
    </source>
</evidence>
<feature type="binding site" evidence="16">
    <location>
        <position position="94"/>
    </location>
    <ligand>
        <name>NADP(+)</name>
        <dbReference type="ChEBI" id="CHEBI:58349"/>
    </ligand>
</feature>
<name>A0A0R1Q0R1_9LACO</name>
<dbReference type="Proteomes" id="UP000051155">
    <property type="component" value="Unassembled WGS sequence"/>
</dbReference>
<evidence type="ECO:0000256" key="7">
    <source>
        <dbReference type="ARBA" id="ARBA00022532"/>
    </source>
</evidence>
<sequence length="428" mass="46953">MEAKKIQIIGGELLTPDIPTIPFIAGDGIGPEIWQAAKKVFDEAVKKAYAGERQVNWLPLLAGENAYRKTGKWLPDETVEALRKYLVAIKGPLTTPVGHGHRSINVTLRQELDLFACFRPVRYYVGTPSPVREPEKVNIAVFRENTEDIYAGIDFDSGSTAAKELLKLLEKENLADRVRFPKTSAFAIKPVSSEGTKRLVNAAITYALEHGKHNVTLVHKGNIMKKTEGNFKKWGYEIAESFGDKVYTMAHYEKSKKENGEAAAQQQLETAKLNGKVIVKDIIADNFFQQSLLNPAQYDVVATLNLNGDYISDALAAQVGGIGISPGANINYQTGQAIFEATHGTAPQFAGLNKLNPTSLILSGAMMFDYIGWTEAAVLIESSVSDAIAQHYVTEDFAQKITDAHKLGTSEFADYIISKLKTKTNNLG</sequence>
<dbReference type="OrthoDB" id="9806254at2"/>
<dbReference type="GO" id="GO:0000287">
    <property type="term" value="F:magnesium ion binding"/>
    <property type="evidence" value="ECO:0007669"/>
    <property type="project" value="InterPro"/>
</dbReference>
<feature type="modified residue" description="Phosphoserine" evidence="19">
    <location>
        <position position="103"/>
    </location>
</feature>
<keyword evidence="6 20" id="KW-0329">Glyoxylate bypass</keyword>
<dbReference type="STRING" id="1423812.FD20_GL001921"/>
<comment type="function">
    <text evidence="14">Catalyzes the oxidative decarboxylation of isocitrate to 2-oxoglutarate and carbon dioxide with the concomitant reduction of NADP(+).</text>
</comment>
<feature type="site" description="Critical for catalysis" evidence="18">
    <location>
        <position position="150"/>
    </location>
</feature>
<feature type="binding site" evidence="15">
    <location>
        <position position="143"/>
    </location>
    <ligand>
        <name>D-threo-isocitrate</name>
        <dbReference type="ChEBI" id="CHEBI:15562"/>
    </ligand>
</feature>
<keyword evidence="10 16" id="KW-0521">NADP</keyword>
<dbReference type="Pfam" id="PF00180">
    <property type="entry name" value="Iso_dh"/>
    <property type="match status" value="1"/>
</dbReference>
<evidence type="ECO:0000256" key="1">
    <source>
        <dbReference type="ARBA" id="ARBA00001936"/>
    </source>
</evidence>
<feature type="binding site" evidence="15">
    <location>
        <position position="119"/>
    </location>
    <ligand>
        <name>D-threo-isocitrate</name>
        <dbReference type="ChEBI" id="CHEBI:15562"/>
    </ligand>
</feature>
<evidence type="ECO:0000313" key="22">
    <source>
        <dbReference type="EMBL" id="KRL38304.1"/>
    </source>
</evidence>
<dbReference type="InterPro" id="IPR019818">
    <property type="entry name" value="IsoCit/isopropylmalate_DH_CS"/>
</dbReference>
<comment type="cofactor">
    <cofactor evidence="1">
        <name>Mn(2+)</name>
        <dbReference type="ChEBI" id="CHEBI:29035"/>
    </cofactor>
</comment>
<evidence type="ECO:0000256" key="13">
    <source>
        <dbReference type="ARBA" id="ARBA00023554"/>
    </source>
</evidence>
<dbReference type="Gene3D" id="3.40.718.10">
    <property type="entry name" value="Isopropylmalate Dehydrogenase"/>
    <property type="match status" value="1"/>
</dbReference>
<evidence type="ECO:0000313" key="23">
    <source>
        <dbReference type="Proteomes" id="UP000051155"/>
    </source>
</evidence>
<feature type="site" description="Critical for catalysis" evidence="18">
    <location>
        <position position="220"/>
    </location>
</feature>
<evidence type="ECO:0000256" key="18">
    <source>
        <dbReference type="PIRSR" id="PIRSR604439-4"/>
    </source>
</evidence>
<dbReference type="AlphaFoldDB" id="A0A0R1Q0R1"/>
<dbReference type="NCBIfam" id="NF005425">
    <property type="entry name" value="PRK07006.1"/>
    <property type="match status" value="1"/>
</dbReference>
<dbReference type="RefSeq" id="WP_057736262.1">
    <property type="nucleotide sequence ID" value="NZ_AZEG01000005.1"/>
</dbReference>
<feature type="domain" description="Isopropylmalate dehydrogenase-like" evidence="21">
    <location>
        <begin position="20"/>
        <end position="416"/>
    </location>
</feature>
<dbReference type="SUPFAM" id="SSF53659">
    <property type="entry name" value="Isocitrate/Isopropylmalate dehydrogenase-like"/>
    <property type="match status" value="1"/>
</dbReference>
<evidence type="ECO:0000256" key="6">
    <source>
        <dbReference type="ARBA" id="ARBA00022435"/>
    </source>
</evidence>
<feature type="binding site" evidence="16">
    <location>
        <position position="356"/>
    </location>
    <ligand>
        <name>NADP(+)</name>
        <dbReference type="ChEBI" id="CHEBI:58349"/>
    </ligand>
</feature>
<dbReference type="PANTHER" id="PTHR43504">
    <property type="entry name" value="ISOCITRATE DEHYDROGENASE [NADP]"/>
    <property type="match status" value="1"/>
</dbReference>
<evidence type="ECO:0000259" key="21">
    <source>
        <dbReference type="SMART" id="SM01329"/>
    </source>
</evidence>
<evidence type="ECO:0000256" key="8">
    <source>
        <dbReference type="ARBA" id="ARBA00022723"/>
    </source>
</evidence>
<keyword evidence="8 20" id="KW-0479">Metal-binding</keyword>
<dbReference type="EC" id="1.1.1.42" evidence="4 20"/>
<evidence type="ECO:0000256" key="17">
    <source>
        <dbReference type="PIRSR" id="PIRSR604439-3"/>
    </source>
</evidence>
<keyword evidence="7 20" id="KW-0816">Tricarboxylic acid cycle</keyword>
<feature type="modified residue" description="N6-succinyllysine" evidence="19">
    <location>
        <position position="90"/>
    </location>
</feature>
<protein>
    <recommendedName>
        <fullName evidence="5 20">Isocitrate dehydrogenase [NADP]</fullName>
        <ecNumber evidence="4 20">1.1.1.42</ecNumber>
    </recommendedName>
</protein>
<accession>A0A0R1Q0R1</accession>
<evidence type="ECO:0000256" key="19">
    <source>
        <dbReference type="PIRSR" id="PIRSR604439-5"/>
    </source>
</evidence>
<comment type="similarity">
    <text evidence="2">Belongs to the isocitrate and isopropylmalate dehydrogenases family.</text>
</comment>
<feature type="binding site" evidence="15">
    <location>
        <position position="103"/>
    </location>
    <ligand>
        <name>D-threo-isocitrate</name>
        <dbReference type="ChEBI" id="CHEBI:15562"/>
    </ligand>
</feature>
<dbReference type="GO" id="GO:0006097">
    <property type="term" value="P:glyoxylate cycle"/>
    <property type="evidence" value="ECO:0007669"/>
    <property type="project" value="UniProtKB-KW"/>
</dbReference>
<comment type="cofactor">
    <cofactor evidence="17">
        <name>Mg(2+)</name>
        <dbReference type="ChEBI" id="CHEBI:18420"/>
    </cofactor>
    <cofactor evidence="17">
        <name>Mn(2+)</name>
        <dbReference type="ChEBI" id="CHEBI:29035"/>
    </cofactor>
    <text evidence="17">Binds 1 Mg(2+) or Mn(2+) ion per subunit.</text>
</comment>
<evidence type="ECO:0000256" key="5">
    <source>
        <dbReference type="ARBA" id="ARBA00019562"/>
    </source>
</evidence>
<dbReference type="EMBL" id="AZEG01000005">
    <property type="protein sequence ID" value="KRL38304.1"/>
    <property type="molecule type" value="Genomic_DNA"/>
</dbReference>
<evidence type="ECO:0000256" key="10">
    <source>
        <dbReference type="ARBA" id="ARBA00022857"/>
    </source>
</evidence>
<keyword evidence="23" id="KW-1185">Reference proteome</keyword>
<evidence type="ECO:0000256" key="9">
    <source>
        <dbReference type="ARBA" id="ARBA00022842"/>
    </source>
</evidence>
<dbReference type="InterPro" id="IPR024084">
    <property type="entry name" value="IsoPropMal-DH-like_dom"/>
</dbReference>
<reference evidence="22 23" key="1">
    <citation type="journal article" date="2015" name="Genome Announc.">
        <title>Expanding the biotechnology potential of lactobacilli through comparative genomics of 213 strains and associated genera.</title>
        <authorList>
            <person name="Sun Z."/>
            <person name="Harris H.M."/>
            <person name="McCann A."/>
            <person name="Guo C."/>
            <person name="Argimon S."/>
            <person name="Zhang W."/>
            <person name="Yang X."/>
            <person name="Jeffery I.B."/>
            <person name="Cooney J.C."/>
            <person name="Kagawa T.F."/>
            <person name="Liu W."/>
            <person name="Song Y."/>
            <person name="Salvetti E."/>
            <person name="Wrobel A."/>
            <person name="Rasinkangas P."/>
            <person name="Parkhill J."/>
            <person name="Rea M.C."/>
            <person name="O'Sullivan O."/>
            <person name="Ritari J."/>
            <person name="Douillard F.P."/>
            <person name="Paul Ross R."/>
            <person name="Yang R."/>
            <person name="Briner A.E."/>
            <person name="Felis G.E."/>
            <person name="de Vos W.M."/>
            <person name="Barrangou R."/>
            <person name="Klaenhammer T.R."/>
            <person name="Caufield P.W."/>
            <person name="Cui Y."/>
            <person name="Zhang H."/>
            <person name="O'Toole P.W."/>
        </authorList>
    </citation>
    <scope>NUCLEOTIDE SEQUENCE [LARGE SCALE GENOMIC DNA]</scope>
    <source>
        <strain evidence="22 23">DSM 19971</strain>
    </source>
</reference>
<dbReference type="PANTHER" id="PTHR43504:SF1">
    <property type="entry name" value="ISOCITRATE DEHYDROGENASE [NADP]"/>
    <property type="match status" value="1"/>
</dbReference>
<evidence type="ECO:0000256" key="20">
    <source>
        <dbReference type="RuleBase" id="RU004446"/>
    </source>
</evidence>
<dbReference type="SMART" id="SM01329">
    <property type="entry name" value="Iso_dh"/>
    <property type="match status" value="1"/>
</dbReference>
<evidence type="ECO:0000256" key="2">
    <source>
        <dbReference type="ARBA" id="ARBA00007769"/>
    </source>
</evidence>
<gene>
    <name evidence="22" type="ORF">FD20_GL001921</name>
</gene>